<dbReference type="Proteomes" id="UP001056429">
    <property type="component" value="Unassembled WGS sequence"/>
</dbReference>
<keyword evidence="12" id="KW-1185">Reference proteome</keyword>
<feature type="transmembrane region" description="Helical" evidence="7">
    <location>
        <begin position="334"/>
        <end position="356"/>
    </location>
</feature>
<dbReference type="Pfam" id="PF07670">
    <property type="entry name" value="Gate"/>
    <property type="match status" value="1"/>
</dbReference>
<comment type="caution">
    <text evidence="11">The sequence shown here is derived from an EMBL/GenBank/DDBJ whole genome shotgun (WGS) entry which is preliminary data.</text>
</comment>
<reference evidence="11" key="1">
    <citation type="journal article" date="2021" name="mSystems">
        <title>Bacteria and Archaea Synergistically Convert Glycine Betaine to Biogenic Methane in the Formosa Cold Seep of the South China Sea.</title>
        <authorList>
            <person name="Li L."/>
            <person name="Zhang W."/>
            <person name="Zhang S."/>
            <person name="Song L."/>
            <person name="Sun Q."/>
            <person name="Zhang H."/>
            <person name="Xiang H."/>
            <person name="Dong X."/>
        </authorList>
    </citation>
    <scope>NUCLEOTIDE SEQUENCE</scope>
    <source>
        <strain evidence="11">ZWT</strain>
    </source>
</reference>
<feature type="domain" description="Nucleoside transporter/FeoB GTPase Gate" evidence="10">
    <location>
        <begin position="90"/>
        <end position="188"/>
    </location>
</feature>
<evidence type="ECO:0000259" key="9">
    <source>
        <dbReference type="Pfam" id="PF07662"/>
    </source>
</evidence>
<comment type="subcellular location">
    <subcellularLocation>
        <location evidence="1">Cell membrane</location>
        <topology evidence="1">Multi-pass membrane protein</topology>
    </subcellularLocation>
</comment>
<evidence type="ECO:0000313" key="11">
    <source>
        <dbReference type="EMBL" id="MCM1988938.1"/>
    </source>
</evidence>
<evidence type="ECO:0000259" key="8">
    <source>
        <dbReference type="Pfam" id="PF01773"/>
    </source>
</evidence>
<dbReference type="AlphaFoldDB" id="A0A9J6NWW0"/>
<gene>
    <name evidence="11" type="ORF">KDK92_04230</name>
</gene>
<keyword evidence="4 7" id="KW-0812">Transmembrane</keyword>
<feature type="transmembrane region" description="Helical" evidence="7">
    <location>
        <begin position="376"/>
        <end position="394"/>
    </location>
</feature>
<reference evidence="11" key="2">
    <citation type="submission" date="2021-04" db="EMBL/GenBank/DDBJ databases">
        <authorList>
            <person name="Dong X."/>
        </authorList>
    </citation>
    <scope>NUCLEOTIDE SEQUENCE</scope>
    <source>
        <strain evidence="11">ZWT</strain>
    </source>
</reference>
<dbReference type="InterPro" id="IPR011642">
    <property type="entry name" value="Gate_dom"/>
</dbReference>
<dbReference type="InterPro" id="IPR011657">
    <property type="entry name" value="CNT_C_dom"/>
</dbReference>
<evidence type="ECO:0000259" key="10">
    <source>
        <dbReference type="Pfam" id="PF07670"/>
    </source>
</evidence>
<dbReference type="PANTHER" id="PTHR10590">
    <property type="entry name" value="SODIUM/NUCLEOSIDE COTRANSPORTER"/>
    <property type="match status" value="1"/>
</dbReference>
<feature type="transmembrane region" description="Helical" evidence="7">
    <location>
        <begin position="282"/>
        <end position="302"/>
    </location>
</feature>
<comment type="similarity">
    <text evidence="2">Belongs to the concentrative nucleoside transporter (CNT) (TC 2.A.41) family.</text>
</comment>
<evidence type="ECO:0000256" key="1">
    <source>
        <dbReference type="ARBA" id="ARBA00004651"/>
    </source>
</evidence>
<feature type="transmembrane region" description="Helical" evidence="7">
    <location>
        <begin position="61"/>
        <end position="83"/>
    </location>
</feature>
<keyword evidence="6 7" id="KW-0472">Membrane</keyword>
<keyword evidence="5 7" id="KW-1133">Transmembrane helix</keyword>
<feature type="domain" description="Concentrative nucleoside transporter C-terminal" evidence="9">
    <location>
        <begin position="192"/>
        <end position="392"/>
    </location>
</feature>
<sequence length="395" mass="42485">MSMVLGFICILLVLTIGYIFSNDKKGIHYKSIGIMLVLQFLTGWFVLGTELGIKILDSLNSVFSSLITSASSGVQFVFGGLALGENATFFFSVLLNLVFFGALFELLNYLKVLPFITKWVGKIVGKVTGTPQIETFQAINNIFFGQSDSLLAIRSQFKFLNGNRLFTVCVSAMASVSASIIGAYIQMIPYKYVFVALPLNVFSGLILASLFTPVNIPKEEDVIDIENASECKSLLDAIGNGATTGFQTAVIVGIMLMAYLGLIHFINTILSAVANGLTLETILGWIFAPIAFIMGVPTSDIVSVGGIMGEKIIANEFVAMAHLKRILETLQPKSIAIISTFLISFANLSSIGMVLGTLKVFDVKKAEFMTKNAGKLLLVSTLASLLTACVVGIIS</sequence>
<feature type="transmembrane region" description="Helical" evidence="7">
    <location>
        <begin position="249"/>
        <end position="270"/>
    </location>
</feature>
<feature type="transmembrane region" description="Helical" evidence="7">
    <location>
        <begin position="165"/>
        <end position="186"/>
    </location>
</feature>
<dbReference type="GO" id="GO:0005337">
    <property type="term" value="F:nucleoside transmembrane transporter activity"/>
    <property type="evidence" value="ECO:0007669"/>
    <property type="project" value="InterPro"/>
</dbReference>
<proteinExistence type="inferred from homology"/>
<feature type="transmembrane region" description="Helical" evidence="7">
    <location>
        <begin position="192"/>
        <end position="211"/>
    </location>
</feature>
<name>A0A9J6NWW0_9CLOT</name>
<keyword evidence="3" id="KW-1003">Cell membrane</keyword>
<dbReference type="Pfam" id="PF07662">
    <property type="entry name" value="Nucleos_tra2_C"/>
    <property type="match status" value="1"/>
</dbReference>
<dbReference type="Pfam" id="PF01773">
    <property type="entry name" value="Nucleos_tra2_N"/>
    <property type="match status" value="1"/>
</dbReference>
<feature type="transmembrane region" description="Helical" evidence="7">
    <location>
        <begin position="89"/>
        <end position="110"/>
    </location>
</feature>
<dbReference type="InterPro" id="IPR002668">
    <property type="entry name" value="CNT_N_dom"/>
</dbReference>
<feature type="transmembrane region" description="Helical" evidence="7">
    <location>
        <begin position="31"/>
        <end position="49"/>
    </location>
</feature>
<feature type="domain" description="Concentrative nucleoside transporter N-terminal" evidence="8">
    <location>
        <begin position="10"/>
        <end position="81"/>
    </location>
</feature>
<dbReference type="PANTHER" id="PTHR10590:SF23">
    <property type="entry name" value="NUPC_NUPG FAMILY NUCLEOSIDE CNT TRANSPORTER"/>
    <property type="match status" value="1"/>
</dbReference>
<evidence type="ECO:0000256" key="6">
    <source>
        <dbReference type="ARBA" id="ARBA00023136"/>
    </source>
</evidence>
<dbReference type="EMBL" id="JAGSOJ010000001">
    <property type="protein sequence ID" value="MCM1988938.1"/>
    <property type="molecule type" value="Genomic_DNA"/>
</dbReference>
<dbReference type="GO" id="GO:0015293">
    <property type="term" value="F:symporter activity"/>
    <property type="evidence" value="ECO:0007669"/>
    <property type="project" value="TreeGrafter"/>
</dbReference>
<evidence type="ECO:0000256" key="7">
    <source>
        <dbReference type="SAM" id="Phobius"/>
    </source>
</evidence>
<evidence type="ECO:0000256" key="2">
    <source>
        <dbReference type="ARBA" id="ARBA00009033"/>
    </source>
</evidence>
<evidence type="ECO:0000313" key="12">
    <source>
        <dbReference type="Proteomes" id="UP001056429"/>
    </source>
</evidence>
<dbReference type="InterPro" id="IPR008276">
    <property type="entry name" value="C_nuclsd_transpt"/>
</dbReference>
<dbReference type="GO" id="GO:0005886">
    <property type="term" value="C:plasma membrane"/>
    <property type="evidence" value="ECO:0007669"/>
    <property type="project" value="UniProtKB-SubCell"/>
</dbReference>
<evidence type="ECO:0000256" key="5">
    <source>
        <dbReference type="ARBA" id="ARBA00022989"/>
    </source>
</evidence>
<dbReference type="RefSeq" id="WP_250857803.1">
    <property type="nucleotide sequence ID" value="NZ_JAGSOJ010000001.1"/>
</dbReference>
<accession>A0A9J6NWW0</accession>
<protein>
    <submittedName>
        <fullName evidence="11">NupC/NupG family nucleoside CNT transporter</fullName>
    </submittedName>
</protein>
<evidence type="ECO:0000256" key="4">
    <source>
        <dbReference type="ARBA" id="ARBA00022692"/>
    </source>
</evidence>
<organism evidence="11 12">
    <name type="scientific">Oceanirhabdus seepicola</name>
    <dbReference type="NCBI Taxonomy" id="2828781"/>
    <lineage>
        <taxon>Bacteria</taxon>
        <taxon>Bacillati</taxon>
        <taxon>Bacillota</taxon>
        <taxon>Clostridia</taxon>
        <taxon>Eubacteriales</taxon>
        <taxon>Clostridiaceae</taxon>
        <taxon>Oceanirhabdus</taxon>
    </lineage>
</organism>
<evidence type="ECO:0000256" key="3">
    <source>
        <dbReference type="ARBA" id="ARBA00022475"/>
    </source>
</evidence>